<protein>
    <submittedName>
        <fullName evidence="2">Uncharacterized protein</fullName>
    </submittedName>
</protein>
<feature type="region of interest" description="Disordered" evidence="1">
    <location>
        <begin position="101"/>
        <end position="125"/>
    </location>
</feature>
<keyword evidence="3" id="KW-1185">Reference proteome</keyword>
<dbReference type="EMBL" id="JBBPBK010000001">
    <property type="protein sequence ID" value="KAK9291814.1"/>
    <property type="molecule type" value="Genomic_DNA"/>
</dbReference>
<accession>A0AAP0SD17</accession>
<feature type="compositionally biased region" description="Acidic residues" evidence="1">
    <location>
        <begin position="34"/>
        <end position="48"/>
    </location>
</feature>
<sequence>MGKHQCNHSHQAEHKQRNSIINRAVKDHDRAVAEEVEEEPSDEDDEEDDHRHGVIYEAEEEYEEDYHGVVYPEVEEVSLEAGHGISIVAGARERGEVEEFAPWAAGGDDGLGRGPGACKEGEIGG</sequence>
<proteinExistence type="predicted"/>
<feature type="region of interest" description="Disordered" evidence="1">
    <location>
        <begin position="1"/>
        <end position="51"/>
    </location>
</feature>
<reference evidence="2 3" key="1">
    <citation type="journal article" date="2024" name="Plant J.">
        <title>Genome sequences and population genomics reveal climatic adaptation and genomic divergence between two closely related sweetgum species.</title>
        <authorList>
            <person name="Xu W.Q."/>
            <person name="Ren C.Q."/>
            <person name="Zhang X.Y."/>
            <person name="Comes H.P."/>
            <person name="Liu X.H."/>
            <person name="Li Y.G."/>
            <person name="Kettle C.J."/>
            <person name="Jalonen R."/>
            <person name="Gaisberger H."/>
            <person name="Ma Y.Z."/>
            <person name="Qiu Y.X."/>
        </authorList>
    </citation>
    <scope>NUCLEOTIDE SEQUENCE [LARGE SCALE GENOMIC DNA]</scope>
    <source>
        <strain evidence="2">Hangzhou</strain>
    </source>
</reference>
<comment type="caution">
    <text evidence="2">The sequence shown here is derived from an EMBL/GenBank/DDBJ whole genome shotgun (WGS) entry which is preliminary data.</text>
</comment>
<dbReference type="Proteomes" id="UP001415857">
    <property type="component" value="Unassembled WGS sequence"/>
</dbReference>
<evidence type="ECO:0000313" key="3">
    <source>
        <dbReference type="Proteomes" id="UP001415857"/>
    </source>
</evidence>
<name>A0AAP0SD17_LIQFO</name>
<feature type="compositionally biased region" description="Basic and acidic residues" evidence="1">
    <location>
        <begin position="24"/>
        <end position="33"/>
    </location>
</feature>
<evidence type="ECO:0000256" key="1">
    <source>
        <dbReference type="SAM" id="MobiDB-lite"/>
    </source>
</evidence>
<organism evidence="2 3">
    <name type="scientific">Liquidambar formosana</name>
    <name type="common">Formosan gum</name>
    <dbReference type="NCBI Taxonomy" id="63359"/>
    <lineage>
        <taxon>Eukaryota</taxon>
        <taxon>Viridiplantae</taxon>
        <taxon>Streptophyta</taxon>
        <taxon>Embryophyta</taxon>
        <taxon>Tracheophyta</taxon>
        <taxon>Spermatophyta</taxon>
        <taxon>Magnoliopsida</taxon>
        <taxon>eudicotyledons</taxon>
        <taxon>Gunneridae</taxon>
        <taxon>Pentapetalae</taxon>
        <taxon>Saxifragales</taxon>
        <taxon>Altingiaceae</taxon>
        <taxon>Liquidambar</taxon>
    </lineage>
</organism>
<dbReference type="AlphaFoldDB" id="A0AAP0SD17"/>
<gene>
    <name evidence="2" type="ORF">L1049_019764</name>
</gene>
<evidence type="ECO:0000313" key="2">
    <source>
        <dbReference type="EMBL" id="KAK9291814.1"/>
    </source>
</evidence>